<evidence type="ECO:0000259" key="3">
    <source>
        <dbReference type="Pfam" id="PF19040"/>
    </source>
</evidence>
<dbReference type="PANTHER" id="PTHR23028:SF53">
    <property type="entry name" value="ACYL_TRANSF_3 DOMAIN-CONTAINING PROTEIN"/>
    <property type="match status" value="1"/>
</dbReference>
<keyword evidence="4" id="KW-0808">Transferase</keyword>
<feature type="transmembrane region" description="Helical" evidence="1">
    <location>
        <begin position="86"/>
        <end position="104"/>
    </location>
</feature>
<feature type="transmembrane region" description="Helical" evidence="1">
    <location>
        <begin position="262"/>
        <end position="281"/>
    </location>
</feature>
<feature type="transmembrane region" description="Helical" evidence="1">
    <location>
        <begin position="293"/>
        <end position="316"/>
    </location>
</feature>
<proteinExistence type="predicted"/>
<accession>A0A916Y437</accession>
<keyword evidence="1" id="KW-1133">Transmembrane helix</keyword>
<name>A0A916Y437_9MICO</name>
<feature type="domain" description="SGNH" evidence="3">
    <location>
        <begin position="454"/>
        <end position="682"/>
    </location>
</feature>
<dbReference type="EMBL" id="BMHO01000001">
    <property type="protein sequence ID" value="GGD30208.1"/>
    <property type="molecule type" value="Genomic_DNA"/>
</dbReference>
<feature type="domain" description="Acyltransferase 3" evidence="2">
    <location>
        <begin position="20"/>
        <end position="341"/>
    </location>
</feature>
<keyword evidence="4" id="KW-0012">Acyltransferase</keyword>
<reference evidence="4" key="1">
    <citation type="journal article" date="2014" name="Int. J. Syst. Evol. Microbiol.">
        <title>Complete genome sequence of Corynebacterium casei LMG S-19264T (=DSM 44701T), isolated from a smear-ripened cheese.</title>
        <authorList>
            <consortium name="US DOE Joint Genome Institute (JGI-PGF)"/>
            <person name="Walter F."/>
            <person name="Albersmeier A."/>
            <person name="Kalinowski J."/>
            <person name="Ruckert C."/>
        </authorList>
    </citation>
    <scope>NUCLEOTIDE SEQUENCE</scope>
    <source>
        <strain evidence="4">CGMCC 1.15152</strain>
    </source>
</reference>
<dbReference type="RefSeq" id="WP_188711012.1">
    <property type="nucleotide sequence ID" value="NZ_BMHO01000001.1"/>
</dbReference>
<dbReference type="InterPro" id="IPR002656">
    <property type="entry name" value="Acyl_transf_3_dom"/>
</dbReference>
<keyword evidence="5" id="KW-1185">Reference proteome</keyword>
<feature type="transmembrane region" description="Helical" evidence="1">
    <location>
        <begin position="21"/>
        <end position="39"/>
    </location>
</feature>
<feature type="transmembrane region" description="Helical" evidence="1">
    <location>
        <begin position="364"/>
        <end position="383"/>
    </location>
</feature>
<dbReference type="Proteomes" id="UP000633205">
    <property type="component" value="Unassembled WGS sequence"/>
</dbReference>
<dbReference type="Pfam" id="PF01757">
    <property type="entry name" value="Acyl_transf_3"/>
    <property type="match status" value="1"/>
</dbReference>
<dbReference type="InterPro" id="IPR050879">
    <property type="entry name" value="Acyltransferase_3"/>
</dbReference>
<feature type="transmembrane region" description="Helical" evidence="1">
    <location>
        <begin position="177"/>
        <end position="196"/>
    </location>
</feature>
<protein>
    <submittedName>
        <fullName evidence="4">Acyltransferase</fullName>
    </submittedName>
</protein>
<sequence>MSATVDTPVLKKAPSTWRPDIQGLRALAVGLVLVAHAGVPLVEGGYIGVDVFFVISGFLITQLLLREVERSGTVSISQFYVRRARRILPAATVVTVAIVLYATFTLSLERLHQTTADAAWSSIFFANWHLALSGTDYFSVEAPSLFQHYWSLAVEEQFYIIWPLLVLFVVPRFSKRGFAITAGVVFVASLAYSLWATGERPEAAYFDTAARAFELAGGALLACVLTSPLASRWRHAAATVGILILAYATWQFDEFTPFPGWHALFPVVGTALLLAAGPNTWTGRILQWTPVRYVGDISFSLYLWHWPVALAIEALVPASTSFLLTAPIIITISVALASLTYHVVEQPFQKKRVPVFSQDIKTLWLWPISVIVVVAVALGSSAYGNVRAEANRQIAQEYFDEHGYQTSEPEDADQVQKDLDEAVEVAESGAPIPPDIDAEAIRDAMWTDIADSDCYASSGEDSADVCFFGDTESETTIALVGDSHAAMWLPALNIIGKENNFRVALFAKMACGAYSVDQGNGGTEFPTCDRFREFTQEKVAELEPEAVMLGARGQLRMADHPDATVDEQWRDAVAEAMVDYQALSDRVIALGDVPARDDVAPQDCIDSPSSNQADCVVSGESTEQHSNTITREEVEAAGAFYLDTEKFVCSDDGCPLFAGELPLYEDESHLNRLWVEHLAPAIGRELEEVLP</sequence>
<keyword evidence="1" id="KW-0812">Transmembrane</keyword>
<dbReference type="GO" id="GO:0016020">
    <property type="term" value="C:membrane"/>
    <property type="evidence" value="ECO:0007669"/>
    <property type="project" value="TreeGrafter"/>
</dbReference>
<evidence type="ECO:0000259" key="2">
    <source>
        <dbReference type="Pfam" id="PF01757"/>
    </source>
</evidence>
<feature type="transmembrane region" description="Helical" evidence="1">
    <location>
        <begin position="322"/>
        <end position="344"/>
    </location>
</feature>
<dbReference type="Pfam" id="PF19040">
    <property type="entry name" value="SGNH"/>
    <property type="match status" value="1"/>
</dbReference>
<reference evidence="4" key="2">
    <citation type="submission" date="2020-09" db="EMBL/GenBank/DDBJ databases">
        <authorList>
            <person name="Sun Q."/>
            <person name="Zhou Y."/>
        </authorList>
    </citation>
    <scope>NUCLEOTIDE SEQUENCE</scope>
    <source>
        <strain evidence="4">CGMCC 1.15152</strain>
    </source>
</reference>
<gene>
    <name evidence="4" type="ORF">GCM10010915_08120</name>
</gene>
<feature type="transmembrane region" description="Helical" evidence="1">
    <location>
        <begin position="45"/>
        <end position="65"/>
    </location>
</feature>
<dbReference type="AlphaFoldDB" id="A0A916Y437"/>
<dbReference type="GO" id="GO:0016747">
    <property type="term" value="F:acyltransferase activity, transferring groups other than amino-acyl groups"/>
    <property type="evidence" value="ECO:0007669"/>
    <property type="project" value="InterPro"/>
</dbReference>
<feature type="transmembrane region" description="Helical" evidence="1">
    <location>
        <begin position="149"/>
        <end position="170"/>
    </location>
</feature>
<dbReference type="PANTHER" id="PTHR23028">
    <property type="entry name" value="ACETYLTRANSFERASE"/>
    <property type="match status" value="1"/>
</dbReference>
<evidence type="ECO:0000313" key="4">
    <source>
        <dbReference type="EMBL" id="GGD30208.1"/>
    </source>
</evidence>
<evidence type="ECO:0000313" key="5">
    <source>
        <dbReference type="Proteomes" id="UP000633205"/>
    </source>
</evidence>
<keyword evidence="1" id="KW-0472">Membrane</keyword>
<feature type="transmembrane region" description="Helical" evidence="1">
    <location>
        <begin position="208"/>
        <end position="226"/>
    </location>
</feature>
<organism evidence="4 5">
    <name type="scientific">Microbacterium faecale</name>
    <dbReference type="NCBI Taxonomy" id="1804630"/>
    <lineage>
        <taxon>Bacteria</taxon>
        <taxon>Bacillati</taxon>
        <taxon>Actinomycetota</taxon>
        <taxon>Actinomycetes</taxon>
        <taxon>Micrococcales</taxon>
        <taxon>Microbacteriaceae</taxon>
        <taxon>Microbacterium</taxon>
    </lineage>
</organism>
<dbReference type="GO" id="GO:0009103">
    <property type="term" value="P:lipopolysaccharide biosynthetic process"/>
    <property type="evidence" value="ECO:0007669"/>
    <property type="project" value="TreeGrafter"/>
</dbReference>
<evidence type="ECO:0000256" key="1">
    <source>
        <dbReference type="SAM" id="Phobius"/>
    </source>
</evidence>
<dbReference type="InterPro" id="IPR043968">
    <property type="entry name" value="SGNH"/>
</dbReference>
<comment type="caution">
    <text evidence="4">The sequence shown here is derived from an EMBL/GenBank/DDBJ whole genome shotgun (WGS) entry which is preliminary data.</text>
</comment>
<feature type="transmembrane region" description="Helical" evidence="1">
    <location>
        <begin position="233"/>
        <end position="250"/>
    </location>
</feature>